<dbReference type="GO" id="GO:0019316">
    <property type="term" value="P:D-allose catabolic process"/>
    <property type="evidence" value="ECO:0007669"/>
    <property type="project" value="TreeGrafter"/>
</dbReference>
<accession>A0A532UZV9</accession>
<dbReference type="NCBIfam" id="NF004051">
    <property type="entry name" value="PRK05571.1"/>
    <property type="match status" value="1"/>
</dbReference>
<dbReference type="InterPro" id="IPR036569">
    <property type="entry name" value="RpiB_LacA_LacB_sf"/>
</dbReference>
<evidence type="ECO:0000256" key="1">
    <source>
        <dbReference type="ARBA" id="ARBA00008754"/>
    </source>
</evidence>
<keyword evidence="2" id="KW-0413">Isomerase</keyword>
<dbReference type="PANTHER" id="PTHR30345:SF0">
    <property type="entry name" value="DNA DAMAGE-REPAIR_TOLERATION PROTEIN DRT102"/>
    <property type="match status" value="1"/>
</dbReference>
<sequence length="160" mass="17416">MRESSQYHPASQKVKRVAIGADHGGFTLKQALISRLETAGYTLFDLGTHDEQSVDYPDIALAVADHVTEGKSDRGVMIDTIGIASCIVANKVKGIRAAPCWNVDVARSARSHNDANVITFGGKILTPETAWEILEVFLSEPFSGGRHERRVRKIEAVGKT</sequence>
<dbReference type="Proteomes" id="UP000319619">
    <property type="component" value="Unassembled WGS sequence"/>
</dbReference>
<dbReference type="Pfam" id="PF02502">
    <property type="entry name" value="LacAB_rpiB"/>
    <property type="match status" value="1"/>
</dbReference>
<dbReference type="InterPro" id="IPR003500">
    <property type="entry name" value="RpiB_LacA_LacB"/>
</dbReference>
<protein>
    <submittedName>
        <fullName evidence="2">Ribose-5-phosphate isomerase</fullName>
    </submittedName>
</protein>
<dbReference type="AlphaFoldDB" id="A0A532UZV9"/>
<dbReference type="EMBL" id="NJBN01000005">
    <property type="protein sequence ID" value="TKJ40495.1"/>
    <property type="molecule type" value="Genomic_DNA"/>
</dbReference>
<evidence type="ECO:0000313" key="3">
    <source>
        <dbReference type="Proteomes" id="UP000319619"/>
    </source>
</evidence>
<dbReference type="Gene3D" id="3.40.1400.10">
    <property type="entry name" value="Sugar-phosphate isomerase, RpiB/LacA/LacB"/>
    <property type="match status" value="1"/>
</dbReference>
<organism evidence="2 3">
    <name type="scientific">candidate division LCP-89 bacterium B3_LCP</name>
    <dbReference type="NCBI Taxonomy" id="2012998"/>
    <lineage>
        <taxon>Bacteria</taxon>
        <taxon>Pseudomonadati</taxon>
        <taxon>Bacteria division LCP-89</taxon>
    </lineage>
</organism>
<dbReference type="SUPFAM" id="SSF89623">
    <property type="entry name" value="Ribose/Galactose isomerase RpiB/AlsB"/>
    <property type="match status" value="1"/>
</dbReference>
<dbReference type="PIRSF" id="PIRSF005384">
    <property type="entry name" value="RpiB_LacA_B"/>
    <property type="match status" value="1"/>
</dbReference>
<comment type="similarity">
    <text evidence="1">Belongs to the LacAB/RpiB family.</text>
</comment>
<reference evidence="2 3" key="1">
    <citation type="submission" date="2017-06" db="EMBL/GenBank/DDBJ databases">
        <title>Novel microbial phyla capable of carbon fixation and sulfur reduction in deep-sea sediments.</title>
        <authorList>
            <person name="Huang J."/>
            <person name="Baker B."/>
            <person name="Wang Y."/>
        </authorList>
    </citation>
    <scope>NUCLEOTIDE SEQUENCE [LARGE SCALE GENOMIC DNA]</scope>
    <source>
        <strain evidence="2">B3_LCP</strain>
    </source>
</reference>
<evidence type="ECO:0000313" key="2">
    <source>
        <dbReference type="EMBL" id="TKJ40495.1"/>
    </source>
</evidence>
<dbReference type="GO" id="GO:0009052">
    <property type="term" value="P:pentose-phosphate shunt, non-oxidative branch"/>
    <property type="evidence" value="ECO:0007669"/>
    <property type="project" value="TreeGrafter"/>
</dbReference>
<dbReference type="PANTHER" id="PTHR30345">
    <property type="entry name" value="RIBOSE-5-PHOSPHATE ISOMERASE B"/>
    <property type="match status" value="1"/>
</dbReference>
<comment type="caution">
    <text evidence="2">The sequence shown here is derived from an EMBL/GenBank/DDBJ whole genome shotgun (WGS) entry which is preliminary data.</text>
</comment>
<name>A0A532UZV9_UNCL8</name>
<gene>
    <name evidence="2" type="ORF">CEE37_08225</name>
</gene>
<dbReference type="NCBIfam" id="TIGR00689">
    <property type="entry name" value="rpiB_lacA_lacB"/>
    <property type="match status" value="1"/>
</dbReference>
<dbReference type="GO" id="GO:0004751">
    <property type="term" value="F:ribose-5-phosphate isomerase activity"/>
    <property type="evidence" value="ECO:0007669"/>
    <property type="project" value="TreeGrafter"/>
</dbReference>
<proteinExistence type="inferred from homology"/>